<dbReference type="KEGG" id="msil:METEAL_26170"/>
<dbReference type="InterPro" id="IPR036190">
    <property type="entry name" value="Urocanase_sf"/>
</dbReference>
<evidence type="ECO:0000256" key="4">
    <source>
        <dbReference type="ARBA" id="ARBA00022808"/>
    </source>
</evidence>
<proteinExistence type="inferred from homology"/>
<dbReference type="GO" id="GO:0006548">
    <property type="term" value="P:L-histidine catabolic process"/>
    <property type="evidence" value="ECO:0007669"/>
    <property type="project" value="UniProtKB-UniRule"/>
</dbReference>
<evidence type="ECO:0000313" key="15">
    <source>
        <dbReference type="Proteomes" id="UP001238179"/>
    </source>
</evidence>
<dbReference type="EC" id="4.2.1.49" evidence="3 10"/>
<dbReference type="InterPro" id="IPR035400">
    <property type="entry name" value="Urocanase_N"/>
</dbReference>
<dbReference type="Pfam" id="PF17391">
    <property type="entry name" value="Urocanase_N"/>
    <property type="match status" value="1"/>
</dbReference>
<comment type="cofactor">
    <cofactor evidence="10">
        <name>NAD(+)</name>
        <dbReference type="ChEBI" id="CHEBI:57540"/>
    </cofactor>
    <text evidence="10">Binds 1 NAD(+) per subunit.</text>
</comment>
<evidence type="ECO:0000256" key="8">
    <source>
        <dbReference type="ARBA" id="ARBA00047623"/>
    </source>
</evidence>
<dbReference type="GO" id="GO:0016153">
    <property type="term" value="F:urocanate hydratase activity"/>
    <property type="evidence" value="ECO:0007669"/>
    <property type="project" value="UniProtKB-UniRule"/>
</dbReference>
<dbReference type="Gene3D" id="3.40.50.10730">
    <property type="entry name" value="Urocanase like domains"/>
    <property type="match status" value="1"/>
</dbReference>
<evidence type="ECO:0000256" key="1">
    <source>
        <dbReference type="ARBA" id="ARBA00004794"/>
    </source>
</evidence>
<evidence type="ECO:0000313" key="14">
    <source>
        <dbReference type="EMBL" id="BDU73443.1"/>
    </source>
</evidence>
<dbReference type="InterPro" id="IPR023637">
    <property type="entry name" value="Urocanase-like"/>
</dbReference>
<evidence type="ECO:0000256" key="5">
    <source>
        <dbReference type="ARBA" id="ARBA00023027"/>
    </source>
</evidence>
<comment type="function">
    <text evidence="9 10">Catalyzes the conversion of urocanate to 4-imidazolone-5-propionate.</text>
</comment>
<dbReference type="HAMAP" id="MF_00577">
    <property type="entry name" value="HutU"/>
    <property type="match status" value="1"/>
</dbReference>
<feature type="binding site" evidence="10">
    <location>
        <begin position="51"/>
        <end position="52"/>
    </location>
    <ligand>
        <name>NAD(+)</name>
        <dbReference type="ChEBI" id="CHEBI:57540"/>
    </ligand>
</feature>
<evidence type="ECO:0000256" key="2">
    <source>
        <dbReference type="ARBA" id="ARBA00007578"/>
    </source>
</evidence>
<evidence type="ECO:0000259" key="13">
    <source>
        <dbReference type="Pfam" id="PF17392"/>
    </source>
</evidence>
<evidence type="ECO:0000256" key="9">
    <source>
        <dbReference type="ARBA" id="ARBA00056569"/>
    </source>
</evidence>
<feature type="domain" description="Urocanase N-terminal" evidence="12">
    <location>
        <begin position="10"/>
        <end position="136"/>
    </location>
</feature>
<dbReference type="InterPro" id="IPR055351">
    <property type="entry name" value="Urocanase"/>
</dbReference>
<feature type="binding site" evidence="10">
    <location>
        <position position="491"/>
    </location>
    <ligand>
        <name>NAD(+)</name>
        <dbReference type="ChEBI" id="CHEBI:57540"/>
    </ligand>
</feature>
<evidence type="ECO:0000256" key="6">
    <source>
        <dbReference type="ARBA" id="ARBA00023239"/>
    </source>
</evidence>
<dbReference type="InterPro" id="IPR035401">
    <property type="entry name" value="Urocanase_C"/>
</dbReference>
<feature type="active site" evidence="10">
    <location>
        <position position="409"/>
    </location>
</feature>
<feature type="binding site" evidence="10">
    <location>
        <begin position="175"/>
        <end position="177"/>
    </location>
    <ligand>
        <name>NAD(+)</name>
        <dbReference type="ChEBI" id="CHEBI:57540"/>
    </ligand>
</feature>
<gene>
    <name evidence="10 14" type="primary">hutU</name>
    <name evidence="14" type="ORF">METEAL_26170</name>
</gene>
<feature type="domain" description="Urocanase Rossmann-like" evidence="11">
    <location>
        <begin position="139"/>
        <end position="347"/>
    </location>
</feature>
<dbReference type="PIRSF" id="PIRSF001423">
    <property type="entry name" value="Urocanate_hydrat"/>
    <property type="match status" value="1"/>
</dbReference>
<keyword evidence="5 10" id="KW-0520">NAD</keyword>
<organism evidence="14 15">
    <name type="scientific">Mesoterricola silvestris</name>
    <dbReference type="NCBI Taxonomy" id="2927979"/>
    <lineage>
        <taxon>Bacteria</taxon>
        <taxon>Pseudomonadati</taxon>
        <taxon>Acidobacteriota</taxon>
        <taxon>Holophagae</taxon>
        <taxon>Holophagales</taxon>
        <taxon>Holophagaceae</taxon>
        <taxon>Mesoterricola</taxon>
    </lineage>
</organism>
<sequence length="553" mass="60403">MTQATEAPVIRAPHGAHLHCKGWVQEAALRMLMNNLDPDVAERPEDLIVYGGLGKAARNWDCFNALVKELKHLGDEETLLVQSGKPVGVVRTHADAPRVLIANSNLVPRWATWEHFRELDRKGLMMYGQMTAGSWIYIGSQGIVQGTYETFAEAARQHFDGTLAGTWTLTAGLGGMGGAQPLSVTMNGGVALCVEVDRTRIEKRLQTRYLDEWTDDLDEALARVERYVRERKAVSIGLLGNAAEVLPELVRRGARPHLVTDQTSAHDEYNGYIPAGLSLDQAAAMRKEDPEGYVKRALASMRAHVEAMLAFQKAGSVTFDYGNNIRAQAQRAGCEDAFAFPGFVPAFIRPLFCKGIGPFRWAALSGDPEDIAVTDQAMMELFPENEGMIRWIKAAQEKIAFQGLPARICWIGAGERHRAGLRFNELVREGKLKAPIVIGRDHLDSGSVASPNRETEGMKDGSDAVSDWPLLNAMTACSGGASWVSFHHGGGVGMGFSQHSGVVIVADGTERADRCIKRVLWNDPAMGVFRHADAGYESARAHAEKIGLHVPMA</sequence>
<comment type="subcellular location">
    <subcellularLocation>
        <location evidence="10">Cytoplasm</location>
    </subcellularLocation>
</comment>
<keyword evidence="4 10" id="KW-0369">Histidine metabolism</keyword>
<dbReference type="Proteomes" id="UP001238179">
    <property type="component" value="Chromosome"/>
</dbReference>
<dbReference type="InterPro" id="IPR038364">
    <property type="entry name" value="Urocanase_central_sf"/>
</dbReference>
<dbReference type="PANTHER" id="PTHR12216:SF4">
    <property type="entry name" value="UROCANATE HYDRATASE"/>
    <property type="match status" value="1"/>
</dbReference>
<keyword evidence="6 10" id="KW-0456">Lyase</keyword>
<comment type="pathway">
    <text evidence="1 10">Amino-acid degradation; L-histidine degradation into L-glutamate; N-formimidoyl-L-glutamate from L-histidine: step 2/3.</text>
</comment>
<evidence type="ECO:0000256" key="7">
    <source>
        <dbReference type="ARBA" id="ARBA00031640"/>
    </source>
</evidence>
<dbReference type="NCBIfam" id="NF003820">
    <property type="entry name" value="PRK05414.1"/>
    <property type="match status" value="1"/>
</dbReference>
<evidence type="ECO:0000256" key="10">
    <source>
        <dbReference type="HAMAP-Rule" id="MF_00577"/>
    </source>
</evidence>
<dbReference type="RefSeq" id="WP_316412112.1">
    <property type="nucleotide sequence ID" value="NZ_AP027080.1"/>
</dbReference>
<feature type="binding site" evidence="10">
    <location>
        <position position="200"/>
    </location>
    <ligand>
        <name>NAD(+)</name>
        <dbReference type="ChEBI" id="CHEBI:57540"/>
    </ligand>
</feature>
<feature type="binding site" evidence="10">
    <location>
        <position position="195"/>
    </location>
    <ligand>
        <name>NAD(+)</name>
        <dbReference type="ChEBI" id="CHEBI:57540"/>
    </ligand>
</feature>
<dbReference type="PANTHER" id="PTHR12216">
    <property type="entry name" value="UROCANATE HYDRATASE"/>
    <property type="match status" value="1"/>
</dbReference>
<dbReference type="NCBIfam" id="TIGR01228">
    <property type="entry name" value="hutU"/>
    <property type="match status" value="1"/>
</dbReference>
<dbReference type="EMBL" id="AP027080">
    <property type="protein sequence ID" value="BDU73443.1"/>
    <property type="molecule type" value="Genomic_DNA"/>
</dbReference>
<dbReference type="Gene3D" id="3.40.1770.10">
    <property type="entry name" value="Urocanase superfamily"/>
    <property type="match status" value="1"/>
</dbReference>
<keyword evidence="10" id="KW-0963">Cytoplasm</keyword>
<dbReference type="GO" id="GO:0005737">
    <property type="term" value="C:cytoplasm"/>
    <property type="evidence" value="ECO:0007669"/>
    <property type="project" value="UniProtKB-SubCell"/>
</dbReference>
<feature type="binding site" evidence="10">
    <location>
        <begin position="272"/>
        <end position="273"/>
    </location>
    <ligand>
        <name>NAD(+)</name>
        <dbReference type="ChEBI" id="CHEBI:57540"/>
    </ligand>
</feature>
<dbReference type="AlphaFoldDB" id="A0AA48H7Y9"/>
<evidence type="ECO:0000256" key="3">
    <source>
        <dbReference type="ARBA" id="ARBA00011992"/>
    </source>
</evidence>
<feature type="binding site" evidence="10">
    <location>
        <position position="321"/>
    </location>
    <ligand>
        <name>NAD(+)</name>
        <dbReference type="ChEBI" id="CHEBI:57540"/>
    </ligand>
</feature>
<dbReference type="InterPro" id="IPR023636">
    <property type="entry name" value="Urocanase_CS"/>
</dbReference>
<protein>
    <recommendedName>
        <fullName evidence="3 10">Urocanate hydratase</fullName>
        <shortName evidence="10">Urocanase</shortName>
        <ecNumber evidence="3 10">4.2.1.49</ecNumber>
    </recommendedName>
    <alternativeName>
        <fullName evidence="7 10">Imidazolonepropionate hydrolase</fullName>
    </alternativeName>
</protein>
<feature type="domain" description="Urocanase C-terminal" evidence="13">
    <location>
        <begin position="350"/>
        <end position="544"/>
    </location>
</feature>
<evidence type="ECO:0000259" key="12">
    <source>
        <dbReference type="Pfam" id="PF17391"/>
    </source>
</evidence>
<dbReference type="Pfam" id="PF01175">
    <property type="entry name" value="Urocanase"/>
    <property type="match status" value="1"/>
</dbReference>
<dbReference type="SUPFAM" id="SSF111326">
    <property type="entry name" value="Urocanase"/>
    <property type="match status" value="1"/>
</dbReference>
<dbReference type="InterPro" id="IPR035085">
    <property type="entry name" value="Urocanase_Rossmann-like"/>
</dbReference>
<dbReference type="PROSITE" id="PS01233">
    <property type="entry name" value="UROCANASE"/>
    <property type="match status" value="1"/>
</dbReference>
<accession>A0AA48H7Y9</accession>
<evidence type="ECO:0000259" key="11">
    <source>
        <dbReference type="Pfam" id="PF01175"/>
    </source>
</evidence>
<keyword evidence="15" id="KW-1185">Reference proteome</keyword>
<dbReference type="Pfam" id="PF17392">
    <property type="entry name" value="Urocanase_C"/>
    <property type="match status" value="1"/>
</dbReference>
<comment type="catalytic activity">
    <reaction evidence="8 10">
        <text>4-imidazolone-5-propanoate = trans-urocanate + H2O</text>
        <dbReference type="Rhea" id="RHEA:13101"/>
        <dbReference type="ChEBI" id="CHEBI:15377"/>
        <dbReference type="ChEBI" id="CHEBI:17771"/>
        <dbReference type="ChEBI" id="CHEBI:77893"/>
        <dbReference type="EC" id="4.2.1.49"/>
    </reaction>
</comment>
<feature type="binding site" evidence="10">
    <location>
        <begin position="241"/>
        <end position="242"/>
    </location>
    <ligand>
        <name>NAD(+)</name>
        <dbReference type="ChEBI" id="CHEBI:57540"/>
    </ligand>
</feature>
<feature type="binding site" evidence="10">
    <location>
        <position position="129"/>
    </location>
    <ligand>
        <name>NAD(+)</name>
        <dbReference type="ChEBI" id="CHEBI:57540"/>
    </ligand>
</feature>
<reference evidence="15" key="1">
    <citation type="journal article" date="2023" name="Int. J. Syst. Evol. Microbiol.">
        <title>Mesoterricola silvestris gen. nov., sp. nov., Mesoterricola sediminis sp. nov., Geothrix oryzae sp. nov., Geothrix edaphica sp. nov., Geothrix rubra sp. nov., and Geothrix limicola sp. nov., six novel members of Acidobacteriota isolated from soils.</title>
        <authorList>
            <person name="Itoh H."/>
            <person name="Sugisawa Y."/>
            <person name="Mise K."/>
            <person name="Xu Z."/>
            <person name="Kuniyasu M."/>
            <person name="Ushijima N."/>
            <person name="Kawano K."/>
            <person name="Kobayashi E."/>
            <person name="Shiratori Y."/>
            <person name="Masuda Y."/>
            <person name="Senoo K."/>
        </authorList>
    </citation>
    <scope>NUCLEOTIDE SEQUENCE [LARGE SCALE GENOMIC DNA]</scope>
    <source>
        <strain evidence="15">W79</strain>
    </source>
</reference>
<dbReference type="FunFam" id="3.40.50.10730:FF:000001">
    <property type="entry name" value="Urocanate hydratase"/>
    <property type="match status" value="1"/>
</dbReference>
<name>A0AA48H7Y9_9BACT</name>
<feature type="binding site" evidence="10">
    <location>
        <begin position="262"/>
        <end position="266"/>
    </location>
    <ligand>
        <name>NAD(+)</name>
        <dbReference type="ChEBI" id="CHEBI:57540"/>
    </ligand>
</feature>
<comment type="similarity">
    <text evidence="2 10">Belongs to the urocanase family.</text>
</comment>